<dbReference type="GO" id="GO:0006355">
    <property type="term" value="P:regulation of DNA-templated transcription"/>
    <property type="evidence" value="ECO:0007669"/>
    <property type="project" value="InterPro"/>
</dbReference>
<evidence type="ECO:0000256" key="9">
    <source>
        <dbReference type="PROSITE-ProRule" id="PRU01091"/>
    </source>
</evidence>
<feature type="DNA-binding region" description="OmpR/PhoB-type" evidence="9">
    <location>
        <begin position="124"/>
        <end position="218"/>
    </location>
</feature>
<dbReference type="InterPro" id="IPR011006">
    <property type="entry name" value="CheY-like_superfamily"/>
</dbReference>
<evidence type="ECO:0000256" key="1">
    <source>
        <dbReference type="ARBA" id="ARBA00004496"/>
    </source>
</evidence>
<dbReference type="SMART" id="SM00448">
    <property type="entry name" value="REC"/>
    <property type="match status" value="1"/>
</dbReference>
<reference evidence="12 13" key="1">
    <citation type="submission" date="2020-04" db="EMBL/GenBank/DDBJ databases">
        <title>Donghicola sp., a member of the Rhodobacteraceae family isolated from mangrove forest in Thailand.</title>
        <authorList>
            <person name="Charoenyingcharoen P."/>
            <person name="Yukphan P."/>
        </authorList>
    </citation>
    <scope>NUCLEOTIDE SEQUENCE [LARGE SCALE GENOMIC DNA]</scope>
    <source>
        <strain evidence="12 13">B5-SW-15</strain>
    </source>
</reference>
<feature type="domain" description="Response regulatory" evidence="10">
    <location>
        <begin position="2"/>
        <end position="116"/>
    </location>
</feature>
<dbReference type="Gene3D" id="3.40.50.2300">
    <property type="match status" value="1"/>
</dbReference>
<evidence type="ECO:0000256" key="2">
    <source>
        <dbReference type="ARBA" id="ARBA00022490"/>
    </source>
</evidence>
<keyword evidence="6 9" id="KW-0238">DNA-binding</keyword>
<dbReference type="GO" id="GO:0005829">
    <property type="term" value="C:cytosol"/>
    <property type="evidence" value="ECO:0007669"/>
    <property type="project" value="TreeGrafter"/>
</dbReference>
<dbReference type="CDD" id="cd00383">
    <property type="entry name" value="trans_reg_C"/>
    <property type="match status" value="1"/>
</dbReference>
<feature type="modified residue" description="4-aspartylphosphate" evidence="8">
    <location>
        <position position="51"/>
    </location>
</feature>
<dbReference type="InterPro" id="IPR039420">
    <property type="entry name" value="WalR-like"/>
</dbReference>
<dbReference type="AlphaFoldDB" id="A0A850Q4V0"/>
<evidence type="ECO:0000256" key="6">
    <source>
        <dbReference type="ARBA" id="ARBA00023125"/>
    </source>
</evidence>
<dbReference type="GO" id="GO:0032993">
    <property type="term" value="C:protein-DNA complex"/>
    <property type="evidence" value="ECO:0007669"/>
    <property type="project" value="TreeGrafter"/>
</dbReference>
<dbReference type="Gene3D" id="1.10.10.10">
    <property type="entry name" value="Winged helix-like DNA-binding domain superfamily/Winged helix DNA-binding domain"/>
    <property type="match status" value="1"/>
</dbReference>
<feature type="domain" description="OmpR/PhoB-type" evidence="11">
    <location>
        <begin position="124"/>
        <end position="218"/>
    </location>
</feature>
<dbReference type="GO" id="GO:0000976">
    <property type="term" value="F:transcription cis-regulatory region binding"/>
    <property type="evidence" value="ECO:0007669"/>
    <property type="project" value="TreeGrafter"/>
</dbReference>
<keyword evidence="7" id="KW-0804">Transcription</keyword>
<dbReference type="CDD" id="cd17624">
    <property type="entry name" value="REC_OmpR_PmrA-like"/>
    <property type="match status" value="1"/>
</dbReference>
<evidence type="ECO:0000256" key="7">
    <source>
        <dbReference type="ARBA" id="ARBA00023163"/>
    </source>
</evidence>
<keyword evidence="5" id="KW-0805">Transcription regulation</keyword>
<dbReference type="Pfam" id="PF00072">
    <property type="entry name" value="Response_reg"/>
    <property type="match status" value="1"/>
</dbReference>
<comment type="subcellular location">
    <subcellularLocation>
        <location evidence="1">Cytoplasm</location>
    </subcellularLocation>
</comment>
<dbReference type="InterPro" id="IPR001789">
    <property type="entry name" value="Sig_transdc_resp-reg_receiver"/>
</dbReference>
<protein>
    <submittedName>
        <fullName evidence="12">Response regulator transcription factor</fullName>
    </submittedName>
</protein>
<dbReference type="EMBL" id="JABCJE010000004">
    <property type="protein sequence ID" value="NVO23963.1"/>
    <property type="molecule type" value="Genomic_DNA"/>
</dbReference>
<dbReference type="PROSITE" id="PS51755">
    <property type="entry name" value="OMPR_PHOB"/>
    <property type="match status" value="1"/>
</dbReference>
<dbReference type="RefSeq" id="WP_177157790.1">
    <property type="nucleotide sequence ID" value="NZ_JABCJE010000004.1"/>
</dbReference>
<dbReference type="PROSITE" id="PS50110">
    <property type="entry name" value="RESPONSE_REGULATORY"/>
    <property type="match status" value="1"/>
</dbReference>
<dbReference type="PANTHER" id="PTHR48111">
    <property type="entry name" value="REGULATOR OF RPOS"/>
    <property type="match status" value="1"/>
</dbReference>
<evidence type="ECO:0000256" key="5">
    <source>
        <dbReference type="ARBA" id="ARBA00023015"/>
    </source>
</evidence>
<dbReference type="SMART" id="SM00862">
    <property type="entry name" value="Trans_reg_C"/>
    <property type="match status" value="1"/>
</dbReference>
<evidence type="ECO:0000256" key="8">
    <source>
        <dbReference type="PROSITE-ProRule" id="PRU00169"/>
    </source>
</evidence>
<dbReference type="Pfam" id="PF00486">
    <property type="entry name" value="Trans_reg_C"/>
    <property type="match status" value="1"/>
</dbReference>
<evidence type="ECO:0000313" key="13">
    <source>
        <dbReference type="Proteomes" id="UP000592216"/>
    </source>
</evidence>
<dbReference type="GO" id="GO:0000156">
    <property type="term" value="F:phosphorelay response regulator activity"/>
    <property type="evidence" value="ECO:0007669"/>
    <property type="project" value="TreeGrafter"/>
</dbReference>
<evidence type="ECO:0000313" key="12">
    <source>
        <dbReference type="EMBL" id="NVO23963.1"/>
    </source>
</evidence>
<gene>
    <name evidence="12" type="ORF">HJ536_11415</name>
</gene>
<dbReference type="SUPFAM" id="SSF52172">
    <property type="entry name" value="CheY-like"/>
    <property type="match status" value="1"/>
</dbReference>
<dbReference type="InterPro" id="IPR001867">
    <property type="entry name" value="OmpR/PhoB-type_DNA-bd"/>
</dbReference>
<dbReference type="InterPro" id="IPR036388">
    <property type="entry name" value="WH-like_DNA-bd_sf"/>
</dbReference>
<evidence type="ECO:0000256" key="4">
    <source>
        <dbReference type="ARBA" id="ARBA00023012"/>
    </source>
</evidence>
<keyword evidence="4" id="KW-0902">Two-component regulatory system</keyword>
<accession>A0A850Q4V0</accession>
<keyword evidence="2" id="KW-0963">Cytoplasm</keyword>
<evidence type="ECO:0000256" key="3">
    <source>
        <dbReference type="ARBA" id="ARBA00022553"/>
    </source>
</evidence>
<evidence type="ECO:0000259" key="11">
    <source>
        <dbReference type="PROSITE" id="PS51755"/>
    </source>
</evidence>
<sequence>MRVLLVEDDMVLGTAVADQVRSDGHSVDHVTRLGDADTALRASAFDLVLLDLMLPDGRGVPMLRDWRAGGNVTPVIILTALDQISDRIAGLDAGADDYLVKPFDLAELSARIGSVSRRYAGNPNPVITLGGIEVNLAARTLTVDGKKVTLTAREWAIFEALLQRPNQVLTKVQLEEALYSFDDVIGSNTIEVHVSHLRKKLGRTVIETERGLGYRLGRP</sequence>
<evidence type="ECO:0000259" key="10">
    <source>
        <dbReference type="PROSITE" id="PS50110"/>
    </source>
</evidence>
<comment type="caution">
    <text evidence="12">The sequence shown here is derived from an EMBL/GenBank/DDBJ whole genome shotgun (WGS) entry which is preliminary data.</text>
</comment>
<dbReference type="Proteomes" id="UP000592216">
    <property type="component" value="Unassembled WGS sequence"/>
</dbReference>
<dbReference type="Gene3D" id="6.10.250.690">
    <property type="match status" value="1"/>
</dbReference>
<name>A0A850Q4V0_9RHOB</name>
<organism evidence="12 13">
    <name type="scientific">Donghicola mangrovi</name>
    <dbReference type="NCBI Taxonomy" id="2729614"/>
    <lineage>
        <taxon>Bacteria</taxon>
        <taxon>Pseudomonadati</taxon>
        <taxon>Pseudomonadota</taxon>
        <taxon>Alphaproteobacteria</taxon>
        <taxon>Rhodobacterales</taxon>
        <taxon>Roseobacteraceae</taxon>
        <taxon>Donghicola</taxon>
    </lineage>
</organism>
<keyword evidence="3 8" id="KW-0597">Phosphoprotein</keyword>
<proteinExistence type="predicted"/>
<dbReference type="PANTHER" id="PTHR48111:SF35">
    <property type="entry name" value="TRANSCRIPTIONAL REGULATORY PROTEIN QSEB"/>
    <property type="match status" value="1"/>
</dbReference>